<dbReference type="PANTHER" id="PTHR37017">
    <property type="entry name" value="AB HYDROLASE-1 DOMAIN-CONTAINING PROTEIN-RELATED"/>
    <property type="match status" value="1"/>
</dbReference>
<protein>
    <submittedName>
        <fullName evidence="2">Alpha/beta hydrolase</fullName>
    </submittedName>
</protein>
<dbReference type="PANTHER" id="PTHR37017:SF11">
    <property type="entry name" value="ESTERASE_LIPASE_THIOESTERASE DOMAIN-CONTAINING PROTEIN"/>
    <property type="match status" value="1"/>
</dbReference>
<dbReference type="RefSeq" id="WP_248268603.1">
    <property type="nucleotide sequence ID" value="NZ_CP096034.1"/>
</dbReference>
<feature type="domain" description="AB hydrolase-1" evidence="1">
    <location>
        <begin position="66"/>
        <end position="256"/>
    </location>
</feature>
<proteinExistence type="predicted"/>
<gene>
    <name evidence="2" type="ORF">MY490_07110</name>
</gene>
<sequence length="305" mass="35526">MTSKKSHEMIQPINYKNHNMNPNQNNPYYDYHQYWYNEYQSYPIHQQHHSIEQSDIFYRQHAQSTFVLVHGSWVDPFFWHGITRELQKMGHIVHTPQLPGHGTDKDKNVNHEMITRQVVHYITSNKLNNIILIGHSFGGTVIQKVAEQLHDRIKRLVFWNAFVLNDGESLADQFPPQAQKFLLDLAKQSSDNTIKLPFQYFRDVFVNLADLQTARQIYNATTPEPAMPLVEKLDLKTFYQLSTPRSFINLQEDTVVPAGENSGWYPHIASRLGVYRFIQGSGDHMSTAKTYPRRMAQLIVNASRD</sequence>
<dbReference type="InterPro" id="IPR052897">
    <property type="entry name" value="Sec-Metab_Biosynth_Hydrolase"/>
</dbReference>
<dbReference type="SUPFAM" id="SSF53474">
    <property type="entry name" value="alpha/beta-Hydrolases"/>
    <property type="match status" value="1"/>
</dbReference>
<evidence type="ECO:0000313" key="2">
    <source>
        <dbReference type="EMBL" id="UPM55596.1"/>
    </source>
</evidence>
<evidence type="ECO:0000259" key="1">
    <source>
        <dbReference type="Pfam" id="PF12697"/>
    </source>
</evidence>
<reference evidence="2 3" key="1">
    <citation type="submission" date="2022-04" db="EMBL/GenBank/DDBJ databases">
        <title>Mechanism of arsenic methylation and mitigation arsenic toxicity by Bacillus sp. LH14 from an Arsenic-Contaminated Paddy Soil.</title>
        <authorList>
            <person name="Wang D."/>
        </authorList>
    </citation>
    <scope>NUCLEOTIDE SEQUENCE [LARGE SCALE GENOMIC DNA]</scope>
    <source>
        <strain evidence="2 3">LH14</strain>
    </source>
</reference>
<keyword evidence="2" id="KW-0378">Hydrolase</keyword>
<dbReference type="Pfam" id="PF12697">
    <property type="entry name" value="Abhydrolase_6"/>
    <property type="match status" value="1"/>
</dbReference>
<organism evidence="2 3">
    <name type="scientific">Gottfriedia acidiceleris</name>
    <dbReference type="NCBI Taxonomy" id="371036"/>
    <lineage>
        <taxon>Bacteria</taxon>
        <taxon>Bacillati</taxon>
        <taxon>Bacillota</taxon>
        <taxon>Bacilli</taxon>
        <taxon>Bacillales</taxon>
        <taxon>Bacillaceae</taxon>
        <taxon>Gottfriedia</taxon>
    </lineage>
</organism>
<keyword evidence="3" id="KW-1185">Reference proteome</keyword>
<evidence type="ECO:0000313" key="3">
    <source>
        <dbReference type="Proteomes" id="UP000830639"/>
    </source>
</evidence>
<dbReference type="InterPro" id="IPR029058">
    <property type="entry name" value="AB_hydrolase_fold"/>
</dbReference>
<dbReference type="InterPro" id="IPR000073">
    <property type="entry name" value="AB_hydrolase_1"/>
</dbReference>
<dbReference type="EMBL" id="CP096034">
    <property type="protein sequence ID" value="UPM55596.1"/>
    <property type="molecule type" value="Genomic_DNA"/>
</dbReference>
<dbReference type="Proteomes" id="UP000830639">
    <property type="component" value="Chromosome"/>
</dbReference>
<dbReference type="GO" id="GO:0016787">
    <property type="term" value="F:hydrolase activity"/>
    <property type="evidence" value="ECO:0007669"/>
    <property type="project" value="UniProtKB-KW"/>
</dbReference>
<accession>A0ABY4JQ75</accession>
<dbReference type="Gene3D" id="3.40.50.1820">
    <property type="entry name" value="alpha/beta hydrolase"/>
    <property type="match status" value="1"/>
</dbReference>
<name>A0ABY4JQ75_9BACI</name>